<gene>
    <name evidence="5" type="ORF">GCM10010171_61910</name>
</gene>
<evidence type="ECO:0000256" key="2">
    <source>
        <dbReference type="ARBA" id="ARBA00023125"/>
    </source>
</evidence>
<dbReference type="PROSITE" id="PS50043">
    <property type="entry name" value="HTH_LUXR_2"/>
    <property type="match status" value="1"/>
</dbReference>
<dbReference type="AlphaFoldDB" id="A0A918GS62"/>
<dbReference type="InterPro" id="IPR016032">
    <property type="entry name" value="Sig_transdc_resp-reg_C-effctor"/>
</dbReference>
<keyword evidence="2" id="KW-0238">DNA-binding</keyword>
<reference evidence="5" key="2">
    <citation type="submission" date="2020-09" db="EMBL/GenBank/DDBJ databases">
        <authorList>
            <person name="Sun Q."/>
            <person name="Ohkuma M."/>
        </authorList>
    </citation>
    <scope>NUCLEOTIDE SEQUENCE</scope>
    <source>
        <strain evidence="5">JCM 3276</strain>
    </source>
</reference>
<keyword evidence="1" id="KW-0805">Transcription regulation</keyword>
<evidence type="ECO:0000259" key="4">
    <source>
        <dbReference type="PROSITE" id="PS50043"/>
    </source>
</evidence>
<dbReference type="GO" id="GO:0003677">
    <property type="term" value="F:DNA binding"/>
    <property type="evidence" value="ECO:0007669"/>
    <property type="project" value="UniProtKB-KW"/>
</dbReference>
<dbReference type="PANTHER" id="PTHR44688">
    <property type="entry name" value="DNA-BINDING TRANSCRIPTIONAL ACTIVATOR DEVR_DOSR"/>
    <property type="match status" value="1"/>
</dbReference>
<dbReference type="PRINTS" id="PR00038">
    <property type="entry name" value="HTHLUXR"/>
</dbReference>
<evidence type="ECO:0000256" key="1">
    <source>
        <dbReference type="ARBA" id="ARBA00023015"/>
    </source>
</evidence>
<dbReference type="CDD" id="cd06170">
    <property type="entry name" value="LuxR_C_like"/>
    <property type="match status" value="1"/>
</dbReference>
<comment type="caution">
    <text evidence="5">The sequence shown here is derived from an EMBL/GenBank/DDBJ whole genome shotgun (WGS) entry which is preliminary data.</text>
</comment>
<dbReference type="Gene3D" id="3.40.50.2300">
    <property type="match status" value="1"/>
</dbReference>
<evidence type="ECO:0000313" key="5">
    <source>
        <dbReference type="EMBL" id="GGS58559.1"/>
    </source>
</evidence>
<sequence>MGPGTWAPQPRGGDARTVGLLGVGVLRAVLATGLAALGWTCVADPATAAQAALIIPGGGMAVAKVVAECAARAIPTVVLGSVRSPQEMIIAVHAGATGVVDRDLPVLDLLDAVQGALTATGRRDGLLDALRGRLVLQDRIDRLTGRERAVLAGLASGRAAAEIARRDQVSIATVRAHIRSILHKLDVPSQLAAVAEGRRGWRELNLADHDP</sequence>
<dbReference type="SUPFAM" id="SSF46894">
    <property type="entry name" value="C-terminal effector domain of the bipartite response regulators"/>
    <property type="match status" value="1"/>
</dbReference>
<dbReference type="GO" id="GO:0006355">
    <property type="term" value="P:regulation of DNA-templated transcription"/>
    <property type="evidence" value="ECO:0007669"/>
    <property type="project" value="InterPro"/>
</dbReference>
<feature type="domain" description="HTH luxR-type" evidence="4">
    <location>
        <begin position="136"/>
        <end position="201"/>
    </location>
</feature>
<dbReference type="InterPro" id="IPR000792">
    <property type="entry name" value="Tscrpt_reg_LuxR_C"/>
</dbReference>
<evidence type="ECO:0000256" key="3">
    <source>
        <dbReference type="ARBA" id="ARBA00023163"/>
    </source>
</evidence>
<proteinExistence type="predicted"/>
<dbReference type="Pfam" id="PF00196">
    <property type="entry name" value="GerE"/>
    <property type="match status" value="1"/>
</dbReference>
<dbReference type="SMART" id="SM00421">
    <property type="entry name" value="HTH_LUXR"/>
    <property type="match status" value="1"/>
</dbReference>
<organism evidence="5 6">
    <name type="scientific">Actinokineospora fastidiosa</name>
    <dbReference type="NCBI Taxonomy" id="1816"/>
    <lineage>
        <taxon>Bacteria</taxon>
        <taxon>Bacillati</taxon>
        <taxon>Actinomycetota</taxon>
        <taxon>Actinomycetes</taxon>
        <taxon>Pseudonocardiales</taxon>
        <taxon>Pseudonocardiaceae</taxon>
        <taxon>Actinokineospora</taxon>
    </lineage>
</organism>
<dbReference type="Proteomes" id="UP000660680">
    <property type="component" value="Unassembled WGS sequence"/>
</dbReference>
<evidence type="ECO:0000313" key="6">
    <source>
        <dbReference type="Proteomes" id="UP000660680"/>
    </source>
</evidence>
<dbReference type="EMBL" id="BMRB01000010">
    <property type="protein sequence ID" value="GGS58559.1"/>
    <property type="molecule type" value="Genomic_DNA"/>
</dbReference>
<protein>
    <recommendedName>
        <fullName evidence="4">HTH luxR-type domain-containing protein</fullName>
    </recommendedName>
</protein>
<name>A0A918GS62_9PSEU</name>
<reference evidence="5" key="1">
    <citation type="journal article" date="2014" name="Int. J. Syst. Evol. Microbiol.">
        <title>Complete genome sequence of Corynebacterium casei LMG S-19264T (=DSM 44701T), isolated from a smear-ripened cheese.</title>
        <authorList>
            <consortium name="US DOE Joint Genome Institute (JGI-PGF)"/>
            <person name="Walter F."/>
            <person name="Albersmeier A."/>
            <person name="Kalinowski J."/>
            <person name="Ruckert C."/>
        </authorList>
    </citation>
    <scope>NUCLEOTIDE SEQUENCE</scope>
    <source>
        <strain evidence="5">JCM 3276</strain>
    </source>
</reference>
<dbReference type="PANTHER" id="PTHR44688:SF16">
    <property type="entry name" value="DNA-BINDING TRANSCRIPTIONAL ACTIVATOR DEVR_DOSR"/>
    <property type="match status" value="1"/>
</dbReference>
<keyword evidence="3" id="KW-0804">Transcription</keyword>
<accession>A0A918GS62</accession>
<keyword evidence="6" id="KW-1185">Reference proteome</keyword>